<dbReference type="Proteomes" id="UP000035159">
    <property type="component" value="Chromosome"/>
</dbReference>
<feature type="domain" description="Periplasmic binding protein" evidence="5">
    <location>
        <begin position="32"/>
        <end position="274"/>
    </location>
</feature>
<dbReference type="CDD" id="cd06312">
    <property type="entry name" value="PBP1_ABC_sugar_binding-like"/>
    <property type="match status" value="1"/>
</dbReference>
<dbReference type="KEGG" id="kpf:IX53_05855"/>
<dbReference type="AlphaFoldDB" id="A0A0G2ZF25"/>
<dbReference type="SUPFAM" id="SSF53822">
    <property type="entry name" value="Periplasmic binding protein-like I"/>
    <property type="match status" value="1"/>
</dbReference>
<dbReference type="InterPro" id="IPR028082">
    <property type="entry name" value="Peripla_BP_I"/>
</dbReference>
<sequence>MKKFLVVLLLVLSSSLLLAEYNFYLVSHGGPADPFWGIVMKGMNDAAEKYGVNATYLGPVKYSLQTFVNNLNAAISAKPDGLIVTITDANAVDEPLKRAIASGIPVIAINVPDPRTGLDKIPYLAYIGNNEYLGGYNGAMYVLSQFTPKRAVIAIHEVGHAGLEMRAKGIIDVLSEKGIPVEKLNITVDPAKGVAVLEGYLRKHPDTDMIFTLGPIGTLPAVTVVEDMGLLGKVKVSGFDLTEEMLEWIREGKVLYTVDQQQYLQGYLAVEFLYFYKKYGLTPIGDVLTGPFIITKDNLEPVVQSVKEGYR</sequence>
<evidence type="ECO:0000256" key="1">
    <source>
        <dbReference type="ARBA" id="ARBA00004196"/>
    </source>
</evidence>
<comment type="subcellular location">
    <subcellularLocation>
        <location evidence="1">Cell envelope</location>
    </subcellularLocation>
</comment>
<evidence type="ECO:0000256" key="3">
    <source>
        <dbReference type="ARBA" id="ARBA00022729"/>
    </source>
</evidence>
<dbReference type="PANTHER" id="PTHR46847:SF1">
    <property type="entry name" value="D-ALLOSE-BINDING PERIPLASMIC PROTEIN-RELATED"/>
    <property type="match status" value="1"/>
</dbReference>
<dbReference type="PATRIC" id="fig|1330330.3.peg.1186"/>
<dbReference type="RefSeq" id="WP_047754552.1">
    <property type="nucleotide sequence ID" value="NZ_CAJUHA010000015.1"/>
</dbReference>
<evidence type="ECO:0000256" key="2">
    <source>
        <dbReference type="ARBA" id="ARBA00007639"/>
    </source>
</evidence>
<evidence type="ECO:0000313" key="7">
    <source>
        <dbReference type="Proteomes" id="UP000035159"/>
    </source>
</evidence>
<gene>
    <name evidence="6" type="ORF">IX53_05855</name>
</gene>
<proteinExistence type="inferred from homology"/>
<reference evidence="6 7" key="1">
    <citation type="submission" date="2015-04" db="EMBL/GenBank/DDBJ databases">
        <title>Complete Genome Sequence of Kosmotoga pacifica SLHLJ1.</title>
        <authorList>
            <person name="Jiang L.J."/>
            <person name="Shao Z.Z."/>
            <person name="Jebbar M."/>
        </authorList>
    </citation>
    <scope>NUCLEOTIDE SEQUENCE [LARGE SCALE GENOMIC DNA]</scope>
    <source>
        <strain evidence="6 7">SLHLJ1</strain>
    </source>
</reference>
<dbReference type="GO" id="GO:0030246">
    <property type="term" value="F:carbohydrate binding"/>
    <property type="evidence" value="ECO:0007669"/>
    <property type="project" value="UniProtKB-ARBA"/>
</dbReference>
<organism evidence="6 7">
    <name type="scientific">Kosmotoga pacifica</name>
    <dbReference type="NCBI Taxonomy" id="1330330"/>
    <lineage>
        <taxon>Bacteria</taxon>
        <taxon>Thermotogati</taxon>
        <taxon>Thermotogota</taxon>
        <taxon>Thermotogae</taxon>
        <taxon>Kosmotogales</taxon>
        <taxon>Kosmotogaceae</taxon>
        <taxon>Kosmotoga</taxon>
    </lineage>
</organism>
<dbReference type="InterPro" id="IPR025997">
    <property type="entry name" value="SBP_2_dom"/>
</dbReference>
<evidence type="ECO:0000256" key="4">
    <source>
        <dbReference type="SAM" id="SignalP"/>
    </source>
</evidence>
<evidence type="ECO:0000259" key="5">
    <source>
        <dbReference type="Pfam" id="PF13407"/>
    </source>
</evidence>
<name>A0A0G2ZF25_9BACT</name>
<evidence type="ECO:0000313" key="6">
    <source>
        <dbReference type="EMBL" id="AKI97418.1"/>
    </source>
</evidence>
<dbReference type="PANTHER" id="PTHR46847">
    <property type="entry name" value="D-ALLOSE-BINDING PERIPLASMIC PROTEIN-RELATED"/>
    <property type="match status" value="1"/>
</dbReference>
<keyword evidence="7" id="KW-1185">Reference proteome</keyword>
<dbReference type="EMBL" id="CP011232">
    <property type="protein sequence ID" value="AKI97418.1"/>
    <property type="molecule type" value="Genomic_DNA"/>
</dbReference>
<accession>A0A0G2ZF25</accession>
<dbReference type="GO" id="GO:0030313">
    <property type="term" value="C:cell envelope"/>
    <property type="evidence" value="ECO:0007669"/>
    <property type="project" value="UniProtKB-SubCell"/>
</dbReference>
<dbReference type="Pfam" id="PF13407">
    <property type="entry name" value="Peripla_BP_4"/>
    <property type="match status" value="1"/>
</dbReference>
<dbReference type="OrthoDB" id="9800520at2"/>
<feature type="chain" id="PRO_5002550856" evidence="4">
    <location>
        <begin position="20"/>
        <end position="311"/>
    </location>
</feature>
<dbReference type="Gene3D" id="3.40.50.2300">
    <property type="match status" value="2"/>
</dbReference>
<feature type="signal peptide" evidence="4">
    <location>
        <begin position="1"/>
        <end position="19"/>
    </location>
</feature>
<keyword evidence="3 4" id="KW-0732">Signal</keyword>
<protein>
    <submittedName>
        <fullName evidence="6">Sugar ABC transporter substrate-binding protein</fullName>
    </submittedName>
</protein>
<dbReference type="STRING" id="1330330.IX53_05855"/>
<comment type="similarity">
    <text evidence="2">Belongs to the bacterial solute-binding protein 2 family.</text>
</comment>